<dbReference type="PANTHER" id="PTHR35526">
    <property type="entry name" value="ANTI-SIGMA-F FACTOR RSBW-RELATED"/>
    <property type="match status" value="1"/>
</dbReference>
<evidence type="ECO:0000313" key="3">
    <source>
        <dbReference type="EMBL" id="MBO2461440.1"/>
    </source>
</evidence>
<dbReference type="CDD" id="cd16936">
    <property type="entry name" value="HATPase_RsbW-like"/>
    <property type="match status" value="1"/>
</dbReference>
<dbReference type="Gene3D" id="3.30.565.10">
    <property type="entry name" value="Histidine kinase-like ATPase, C-terminal domain"/>
    <property type="match status" value="1"/>
</dbReference>
<sequence length="128" mass="13603">MTTWIILGRTTLPAIPKSVGEARRFAAAVLGGSEHTATAQLLISEACTNSVKHSDSRHGGSFNITLYDCGGCLRCEVIDAGAATTPTRRNGTELRDHGHGLVLIEALAARSGYDTDSSGRLTTWFELT</sequence>
<feature type="domain" description="Histidine kinase/HSP90-like ATPase" evidence="2">
    <location>
        <begin position="13"/>
        <end position="120"/>
    </location>
</feature>
<keyword evidence="3" id="KW-0067">ATP-binding</keyword>
<dbReference type="SUPFAM" id="SSF55874">
    <property type="entry name" value="ATPase domain of HSP90 chaperone/DNA topoisomerase II/histidine kinase"/>
    <property type="match status" value="1"/>
</dbReference>
<evidence type="ECO:0000259" key="2">
    <source>
        <dbReference type="Pfam" id="PF13581"/>
    </source>
</evidence>
<accession>A0ABS3RZI9</accession>
<evidence type="ECO:0000313" key="4">
    <source>
        <dbReference type="Proteomes" id="UP000680206"/>
    </source>
</evidence>
<evidence type="ECO:0000256" key="1">
    <source>
        <dbReference type="ARBA" id="ARBA00022527"/>
    </source>
</evidence>
<protein>
    <submittedName>
        <fullName evidence="3">ATP-binding protein</fullName>
    </submittedName>
</protein>
<dbReference type="InterPro" id="IPR050267">
    <property type="entry name" value="Anti-sigma-factor_SerPK"/>
</dbReference>
<proteinExistence type="predicted"/>
<dbReference type="InterPro" id="IPR036890">
    <property type="entry name" value="HATPase_C_sf"/>
</dbReference>
<comment type="caution">
    <text evidence="3">The sequence shown here is derived from an EMBL/GenBank/DDBJ whole genome shotgun (WGS) entry which is preliminary data.</text>
</comment>
<dbReference type="InterPro" id="IPR003594">
    <property type="entry name" value="HATPase_dom"/>
</dbReference>
<dbReference type="EMBL" id="JAGEPF010000017">
    <property type="protein sequence ID" value="MBO2461440.1"/>
    <property type="molecule type" value="Genomic_DNA"/>
</dbReference>
<reference evidence="3 4" key="1">
    <citation type="submission" date="2021-03" db="EMBL/GenBank/DDBJ databases">
        <title>Actinomadura violae sp. nov., isolated from lichen in Thailand.</title>
        <authorList>
            <person name="Kanchanasin P."/>
            <person name="Saeng-In P."/>
            <person name="Phongsopitanun W."/>
            <person name="Yuki M."/>
            <person name="Kudo T."/>
            <person name="Ohkuma M."/>
            <person name="Tanasupawat S."/>
        </authorList>
    </citation>
    <scope>NUCLEOTIDE SEQUENCE [LARGE SCALE GENOMIC DNA]</scope>
    <source>
        <strain evidence="3 4">LCR2-06</strain>
    </source>
</reference>
<dbReference type="GO" id="GO:0005524">
    <property type="term" value="F:ATP binding"/>
    <property type="evidence" value="ECO:0007669"/>
    <property type="project" value="UniProtKB-KW"/>
</dbReference>
<dbReference type="RefSeq" id="WP_208244784.1">
    <property type="nucleotide sequence ID" value="NZ_JAGEPF010000017.1"/>
</dbReference>
<keyword evidence="1" id="KW-0723">Serine/threonine-protein kinase</keyword>
<keyword evidence="4" id="KW-1185">Reference proteome</keyword>
<dbReference type="PANTHER" id="PTHR35526:SF3">
    <property type="entry name" value="ANTI-SIGMA-F FACTOR RSBW"/>
    <property type="match status" value="1"/>
</dbReference>
<dbReference type="Proteomes" id="UP000680206">
    <property type="component" value="Unassembled WGS sequence"/>
</dbReference>
<organism evidence="3 4">
    <name type="scientific">Actinomadura violacea</name>
    <dbReference type="NCBI Taxonomy" id="2819934"/>
    <lineage>
        <taxon>Bacteria</taxon>
        <taxon>Bacillati</taxon>
        <taxon>Actinomycetota</taxon>
        <taxon>Actinomycetes</taxon>
        <taxon>Streptosporangiales</taxon>
        <taxon>Thermomonosporaceae</taxon>
        <taxon>Actinomadura</taxon>
    </lineage>
</organism>
<keyword evidence="1" id="KW-0808">Transferase</keyword>
<keyword evidence="1" id="KW-0418">Kinase</keyword>
<gene>
    <name evidence="3" type="ORF">J4709_28045</name>
</gene>
<dbReference type="Pfam" id="PF13581">
    <property type="entry name" value="HATPase_c_2"/>
    <property type="match status" value="1"/>
</dbReference>
<name>A0ABS3RZI9_9ACTN</name>
<keyword evidence="3" id="KW-0547">Nucleotide-binding</keyword>